<keyword evidence="2" id="KW-0812">Transmembrane</keyword>
<dbReference type="OrthoDB" id="3828522at2"/>
<sequence>MLELAAVPVSGLAMKRHSFVRGLLTATTLVTGVLLLGSTSASAQNAPAQPVTASADLKSHTTTDRPPVFSKARFTCQDEGAVVVTKLSNPNATVQQYMVGIHGGDIYYDYVVTLAARGAESVEFGGLPDNTYQFQAQNPDGDIVARTRVRVQCDVTPPTGTPTATPTGTPTAPPSETPTTSPTTGPSSATTAVPSTPVDVPTAVEAGLPGPVAQDDSNHGRTIVGASLMAAVGLMIGLASLLVRRRRGLHQS</sequence>
<feature type="transmembrane region" description="Helical" evidence="2">
    <location>
        <begin position="223"/>
        <end position="243"/>
    </location>
</feature>
<keyword evidence="2" id="KW-0472">Membrane</keyword>
<protein>
    <recommendedName>
        <fullName evidence="6">LPXTG-motif cell wall-anchored protein</fullName>
    </recommendedName>
</protein>
<feature type="signal peptide" evidence="3">
    <location>
        <begin position="1"/>
        <end position="43"/>
    </location>
</feature>
<feature type="compositionally biased region" description="Low complexity" evidence="1">
    <location>
        <begin position="177"/>
        <end position="198"/>
    </location>
</feature>
<evidence type="ECO:0000313" key="5">
    <source>
        <dbReference type="Proteomes" id="UP000294508"/>
    </source>
</evidence>
<feature type="chain" id="PRO_5020755973" description="LPXTG-motif cell wall-anchored protein" evidence="3">
    <location>
        <begin position="44"/>
        <end position="252"/>
    </location>
</feature>
<evidence type="ECO:0000256" key="3">
    <source>
        <dbReference type="SAM" id="SignalP"/>
    </source>
</evidence>
<evidence type="ECO:0000256" key="1">
    <source>
        <dbReference type="SAM" id="MobiDB-lite"/>
    </source>
</evidence>
<keyword evidence="3" id="KW-0732">Signal</keyword>
<evidence type="ECO:0000313" key="4">
    <source>
        <dbReference type="EMBL" id="TCO17263.1"/>
    </source>
</evidence>
<evidence type="ECO:0000256" key="2">
    <source>
        <dbReference type="SAM" id="Phobius"/>
    </source>
</evidence>
<evidence type="ECO:0008006" key="6">
    <source>
        <dbReference type="Google" id="ProtNLM"/>
    </source>
</evidence>
<proteinExistence type="predicted"/>
<dbReference type="Proteomes" id="UP000294508">
    <property type="component" value="Unassembled WGS sequence"/>
</dbReference>
<name>A0A4R2H106_9ACTN</name>
<accession>A0A4R2H106</accession>
<reference evidence="4 5" key="1">
    <citation type="journal article" date="2015" name="Stand. Genomic Sci.">
        <title>Genomic Encyclopedia of Bacterial and Archaeal Type Strains, Phase III: the genomes of soil and plant-associated and newly described type strains.</title>
        <authorList>
            <person name="Whitman W.B."/>
            <person name="Woyke T."/>
            <person name="Klenk H.P."/>
            <person name="Zhou Y."/>
            <person name="Lilburn T.G."/>
            <person name="Beck B.J."/>
            <person name="De Vos P."/>
            <person name="Vandamme P."/>
            <person name="Eisen J.A."/>
            <person name="Garrity G."/>
            <person name="Hugenholtz P."/>
            <person name="Kyrpides N.C."/>
        </authorList>
    </citation>
    <scope>NUCLEOTIDE SEQUENCE [LARGE SCALE GENOMIC DNA]</scope>
    <source>
        <strain evidence="4 5">VKM Ac-2572</strain>
    </source>
</reference>
<keyword evidence="2" id="KW-1133">Transmembrane helix</keyword>
<dbReference type="RefSeq" id="WP_132214772.1">
    <property type="nucleotide sequence ID" value="NZ_SLWN01000018.1"/>
</dbReference>
<dbReference type="AlphaFoldDB" id="A0A4R2H106"/>
<comment type="caution">
    <text evidence="4">The sequence shown here is derived from an EMBL/GenBank/DDBJ whole genome shotgun (WGS) entry which is preliminary data.</text>
</comment>
<gene>
    <name evidence="4" type="ORF">EV652_11891</name>
</gene>
<keyword evidence="5" id="KW-1185">Reference proteome</keyword>
<dbReference type="EMBL" id="SLWN01000018">
    <property type="protein sequence ID" value="TCO17263.1"/>
    <property type="molecule type" value="Genomic_DNA"/>
</dbReference>
<organism evidence="4 5">
    <name type="scientific">Kribbella steppae</name>
    <dbReference type="NCBI Taxonomy" id="2512223"/>
    <lineage>
        <taxon>Bacteria</taxon>
        <taxon>Bacillati</taxon>
        <taxon>Actinomycetota</taxon>
        <taxon>Actinomycetes</taxon>
        <taxon>Propionibacteriales</taxon>
        <taxon>Kribbellaceae</taxon>
        <taxon>Kribbella</taxon>
    </lineage>
</organism>
<feature type="region of interest" description="Disordered" evidence="1">
    <location>
        <begin position="154"/>
        <end position="218"/>
    </location>
</feature>
<feature type="compositionally biased region" description="Low complexity" evidence="1">
    <location>
        <begin position="155"/>
        <end position="170"/>
    </location>
</feature>